<accession>A0ACC1NKQ8</accession>
<dbReference type="EMBL" id="JAPDGR010001798">
    <property type="protein sequence ID" value="KAJ2979525.1"/>
    <property type="molecule type" value="Genomic_DNA"/>
</dbReference>
<proteinExistence type="predicted"/>
<sequence length="126" mass="13176">MMHLGLSVTYALALVAGALAVPSQQLETRQQPFKSTAISSHAEPWAIAFLPDNRVLVTERRGNLRLVDPATKTTGTITGVPAVAYGGQGGLHDVALHPNTPRTTLCISATPRAALVARAAQSRGPS</sequence>
<evidence type="ECO:0000313" key="2">
    <source>
        <dbReference type="Proteomes" id="UP001143856"/>
    </source>
</evidence>
<protein>
    <submittedName>
        <fullName evidence="1">Uncharacterized protein</fullName>
    </submittedName>
</protein>
<comment type="caution">
    <text evidence="1">The sequence shown here is derived from an EMBL/GenBank/DDBJ whole genome shotgun (WGS) entry which is preliminary data.</text>
</comment>
<gene>
    <name evidence="1" type="ORF">NUW58_g7178</name>
</gene>
<name>A0ACC1NKQ8_9PEZI</name>
<keyword evidence="2" id="KW-1185">Reference proteome</keyword>
<organism evidence="1 2">
    <name type="scientific">Xylaria curta</name>
    <dbReference type="NCBI Taxonomy" id="42375"/>
    <lineage>
        <taxon>Eukaryota</taxon>
        <taxon>Fungi</taxon>
        <taxon>Dikarya</taxon>
        <taxon>Ascomycota</taxon>
        <taxon>Pezizomycotina</taxon>
        <taxon>Sordariomycetes</taxon>
        <taxon>Xylariomycetidae</taxon>
        <taxon>Xylariales</taxon>
        <taxon>Xylariaceae</taxon>
        <taxon>Xylaria</taxon>
    </lineage>
</organism>
<dbReference type="Proteomes" id="UP001143856">
    <property type="component" value="Unassembled WGS sequence"/>
</dbReference>
<reference evidence="1" key="1">
    <citation type="submission" date="2022-10" db="EMBL/GenBank/DDBJ databases">
        <title>Genome Sequence of Xylaria curta.</title>
        <authorList>
            <person name="Buettner E."/>
        </authorList>
    </citation>
    <scope>NUCLEOTIDE SEQUENCE</scope>
    <source>
        <strain evidence="1">Babe10</strain>
    </source>
</reference>
<evidence type="ECO:0000313" key="1">
    <source>
        <dbReference type="EMBL" id="KAJ2979525.1"/>
    </source>
</evidence>